<accession>A0A265NBJ7</accession>
<evidence type="ECO:0000256" key="1">
    <source>
        <dbReference type="SAM" id="Phobius"/>
    </source>
</evidence>
<dbReference type="OrthoDB" id="2620460at2"/>
<feature type="transmembrane region" description="Helical" evidence="1">
    <location>
        <begin position="7"/>
        <end position="26"/>
    </location>
</feature>
<feature type="transmembrane region" description="Helical" evidence="1">
    <location>
        <begin position="38"/>
        <end position="58"/>
    </location>
</feature>
<proteinExistence type="predicted"/>
<evidence type="ECO:0000313" key="3">
    <source>
        <dbReference type="Proteomes" id="UP000216498"/>
    </source>
</evidence>
<organism evidence="2 3">
    <name type="scientific">Virgibacillus indicus</name>
    <dbReference type="NCBI Taxonomy" id="2024554"/>
    <lineage>
        <taxon>Bacteria</taxon>
        <taxon>Bacillati</taxon>
        <taxon>Bacillota</taxon>
        <taxon>Bacilli</taxon>
        <taxon>Bacillales</taxon>
        <taxon>Bacillaceae</taxon>
        <taxon>Virgibacillus</taxon>
    </lineage>
</organism>
<dbReference type="Proteomes" id="UP000216498">
    <property type="component" value="Unassembled WGS sequence"/>
</dbReference>
<reference evidence="2 3" key="1">
    <citation type="submission" date="2017-08" db="EMBL/GenBank/DDBJ databases">
        <title>Virgibacillus indicus sp. nov. and Virgibacillus profoundi sp. nov, two moderately halophilic bacteria isolated from marine sediment by using the Microfluidic Streak Plate.</title>
        <authorList>
            <person name="Xu B."/>
            <person name="Hu B."/>
            <person name="Wang J."/>
            <person name="Zhu Y."/>
            <person name="Huang L."/>
            <person name="Du W."/>
            <person name="Huang Y."/>
        </authorList>
    </citation>
    <scope>NUCLEOTIDE SEQUENCE [LARGE SCALE GENOMIC DNA]</scope>
    <source>
        <strain evidence="2 3">IO3-P2-C2</strain>
    </source>
</reference>
<keyword evidence="1" id="KW-1133">Transmembrane helix</keyword>
<name>A0A265NBJ7_9BACI</name>
<feature type="transmembrane region" description="Helical" evidence="1">
    <location>
        <begin position="65"/>
        <end position="85"/>
    </location>
</feature>
<dbReference type="RefSeq" id="WP_094884952.1">
    <property type="nucleotide sequence ID" value="NZ_NPMS01000002.1"/>
</dbReference>
<sequence>MLIASRWLGGIAGITSIALWFILIFFNPYSEAFQMEPFLNTLFTLFLPACLAIGAAVAKRKYFMLIAFIWSAPMSTYMALTPGVFKYF</sequence>
<keyword evidence="1" id="KW-0472">Membrane</keyword>
<comment type="caution">
    <text evidence="2">The sequence shown here is derived from an EMBL/GenBank/DDBJ whole genome shotgun (WGS) entry which is preliminary data.</text>
</comment>
<gene>
    <name evidence="2" type="ORF">CIL03_06830</name>
</gene>
<dbReference type="EMBL" id="NPMS01000002">
    <property type="protein sequence ID" value="OZU89420.1"/>
    <property type="molecule type" value="Genomic_DNA"/>
</dbReference>
<evidence type="ECO:0000313" key="2">
    <source>
        <dbReference type="EMBL" id="OZU89420.1"/>
    </source>
</evidence>
<keyword evidence="3" id="KW-1185">Reference proteome</keyword>
<protein>
    <submittedName>
        <fullName evidence="2">Uncharacterized protein</fullName>
    </submittedName>
</protein>
<keyword evidence="1" id="KW-0812">Transmembrane</keyword>
<dbReference type="AlphaFoldDB" id="A0A265NBJ7"/>